<proteinExistence type="predicted"/>
<evidence type="ECO:0000313" key="2">
    <source>
        <dbReference type="Proteomes" id="UP000838308"/>
    </source>
</evidence>
<name>A0ABM9EQ92_9BACI</name>
<evidence type="ECO:0000313" key="1">
    <source>
        <dbReference type="EMBL" id="CAH2714782.1"/>
    </source>
</evidence>
<evidence type="ECO:0008006" key="3">
    <source>
        <dbReference type="Google" id="ProtNLM"/>
    </source>
</evidence>
<organism evidence="1 2">
    <name type="scientific">Neobacillus rhizosphaerae</name>
    <dbReference type="NCBI Taxonomy" id="2880965"/>
    <lineage>
        <taxon>Bacteria</taxon>
        <taxon>Bacillati</taxon>
        <taxon>Bacillota</taxon>
        <taxon>Bacilli</taxon>
        <taxon>Bacillales</taxon>
        <taxon>Bacillaceae</taxon>
        <taxon>Neobacillus</taxon>
    </lineage>
</organism>
<dbReference type="EMBL" id="CALBWS010000010">
    <property type="protein sequence ID" value="CAH2714782.1"/>
    <property type="molecule type" value="Genomic_DNA"/>
</dbReference>
<sequence length="203" mass="23794">MFNQRTVDNLAYCEIVDKIVEINNHVKNFWSRAQGWAPLEAAELLTKSRLDWLSSLSNSLYKWENEPISGAEEGDLILAWANLGALVEGTMKLFLSVYYNDYKSDINAIVQRKKTVDPDGAMFNGLREFFYRSVWLDEEREEKNDWLVKIQSKRNAIHAYKDRDISKFSTYRKEVKNYLIFLIDILKRVPYPDDHFGPDLSII</sequence>
<dbReference type="RefSeq" id="WP_248735092.1">
    <property type="nucleotide sequence ID" value="NZ_CALBWS010000010.1"/>
</dbReference>
<gene>
    <name evidence="1" type="ORF">BACCIP111895_01958</name>
</gene>
<protein>
    <recommendedName>
        <fullName evidence="3">Apea-like HEPN domain-containing protein</fullName>
    </recommendedName>
</protein>
<comment type="caution">
    <text evidence="1">The sequence shown here is derived from an EMBL/GenBank/DDBJ whole genome shotgun (WGS) entry which is preliminary data.</text>
</comment>
<dbReference type="Proteomes" id="UP000838308">
    <property type="component" value="Unassembled WGS sequence"/>
</dbReference>
<reference evidence="1" key="1">
    <citation type="submission" date="2022-04" db="EMBL/GenBank/DDBJ databases">
        <authorList>
            <person name="Criscuolo A."/>
        </authorList>
    </citation>
    <scope>NUCLEOTIDE SEQUENCE</scope>
    <source>
        <strain evidence="1">CIP111895</strain>
    </source>
</reference>
<accession>A0ABM9EQ92</accession>
<keyword evidence="2" id="KW-1185">Reference proteome</keyword>